<gene>
    <name evidence="1" type="ORF">ACG00Y_07515</name>
</gene>
<dbReference type="RefSeq" id="WP_394477444.1">
    <property type="nucleotide sequence ID" value="NZ_JBIGHV010000002.1"/>
</dbReference>
<accession>A0ABW7EZF4</accession>
<dbReference type="Proteomes" id="UP001606210">
    <property type="component" value="Unassembled WGS sequence"/>
</dbReference>
<protein>
    <submittedName>
        <fullName evidence="1">Type II toxin-antitoxin system ParD family antitoxin</fullName>
    </submittedName>
</protein>
<proteinExistence type="predicted"/>
<evidence type="ECO:0000313" key="1">
    <source>
        <dbReference type="EMBL" id="MFG6429753.1"/>
    </source>
</evidence>
<name>A0ABW7EZF4_9BURK</name>
<evidence type="ECO:0000313" key="2">
    <source>
        <dbReference type="Proteomes" id="UP001606210"/>
    </source>
</evidence>
<reference evidence="1 2" key="1">
    <citation type="submission" date="2024-08" db="EMBL/GenBank/DDBJ databases">
        <authorList>
            <person name="Lu H."/>
        </authorList>
    </citation>
    <scope>NUCLEOTIDE SEQUENCE [LARGE SCALE GENOMIC DNA]</scope>
    <source>
        <strain evidence="1 2">LYH14W</strain>
    </source>
</reference>
<dbReference type="EMBL" id="JBIGHV010000002">
    <property type="protein sequence ID" value="MFG6429753.1"/>
    <property type="molecule type" value="Genomic_DNA"/>
</dbReference>
<keyword evidence="2" id="KW-1185">Reference proteome</keyword>
<organism evidence="1 2">
    <name type="scientific">Pelomonas parva</name>
    <dbReference type="NCBI Taxonomy" id="3299032"/>
    <lineage>
        <taxon>Bacteria</taxon>
        <taxon>Pseudomonadati</taxon>
        <taxon>Pseudomonadota</taxon>
        <taxon>Betaproteobacteria</taxon>
        <taxon>Burkholderiales</taxon>
        <taxon>Sphaerotilaceae</taxon>
        <taxon>Roseateles</taxon>
    </lineage>
</organism>
<sequence length="71" mass="7938">MNIFLPQAMRDFVEQRAVQCGLESGSEYVCELIRRDQGREALRVQVLAGAESPPAVEMTPAWFASLRGRAQ</sequence>
<comment type="caution">
    <text evidence="1">The sequence shown here is derived from an EMBL/GenBank/DDBJ whole genome shotgun (WGS) entry which is preliminary data.</text>
</comment>